<comment type="caution">
    <text evidence="1">The sequence shown here is derived from an EMBL/GenBank/DDBJ whole genome shotgun (WGS) entry which is preliminary data.</text>
</comment>
<evidence type="ECO:0000313" key="1">
    <source>
        <dbReference type="EMBL" id="ODM93428.1"/>
    </source>
</evidence>
<keyword evidence="2" id="KW-1185">Reference proteome</keyword>
<dbReference type="EMBL" id="LJIJ01000994">
    <property type="protein sequence ID" value="ODM93428.1"/>
    <property type="molecule type" value="Genomic_DNA"/>
</dbReference>
<accession>A0A1D2MKD5</accession>
<protein>
    <submittedName>
        <fullName evidence="1">Uncharacterized protein</fullName>
    </submittedName>
</protein>
<sequence length="92" mass="9901">MAVFVRTQLIHHNGSNPNTISVATTPGSQIHVGSDSIPRLGLQHATKYAQMKATRVVDVKKPTASVLAVFQGALCGIDIHLHLNNLTFQTCL</sequence>
<name>A0A1D2MKD5_ORCCI</name>
<reference evidence="1 2" key="1">
    <citation type="journal article" date="2016" name="Genome Biol. Evol.">
        <title>Gene Family Evolution Reflects Adaptation to Soil Environmental Stressors in the Genome of the Collembolan Orchesella cincta.</title>
        <authorList>
            <person name="Faddeeva-Vakhrusheva A."/>
            <person name="Derks M.F."/>
            <person name="Anvar S.Y."/>
            <person name="Agamennone V."/>
            <person name="Suring W."/>
            <person name="Smit S."/>
            <person name="van Straalen N.M."/>
            <person name="Roelofs D."/>
        </authorList>
    </citation>
    <scope>NUCLEOTIDE SEQUENCE [LARGE SCALE GENOMIC DNA]</scope>
    <source>
        <tissue evidence="1">Mixed pool</tissue>
    </source>
</reference>
<gene>
    <name evidence="1" type="ORF">Ocin01_13255</name>
</gene>
<organism evidence="1 2">
    <name type="scientific">Orchesella cincta</name>
    <name type="common">Springtail</name>
    <name type="synonym">Podura cincta</name>
    <dbReference type="NCBI Taxonomy" id="48709"/>
    <lineage>
        <taxon>Eukaryota</taxon>
        <taxon>Metazoa</taxon>
        <taxon>Ecdysozoa</taxon>
        <taxon>Arthropoda</taxon>
        <taxon>Hexapoda</taxon>
        <taxon>Collembola</taxon>
        <taxon>Entomobryomorpha</taxon>
        <taxon>Entomobryoidea</taxon>
        <taxon>Orchesellidae</taxon>
        <taxon>Orchesellinae</taxon>
        <taxon>Orchesella</taxon>
    </lineage>
</organism>
<dbReference type="Proteomes" id="UP000094527">
    <property type="component" value="Unassembled WGS sequence"/>
</dbReference>
<dbReference type="AlphaFoldDB" id="A0A1D2MKD5"/>
<proteinExistence type="predicted"/>
<evidence type="ECO:0000313" key="2">
    <source>
        <dbReference type="Proteomes" id="UP000094527"/>
    </source>
</evidence>